<keyword evidence="2" id="KW-0653">Protein transport</keyword>
<dbReference type="VEuPathDB" id="MicrosporidiaDB:AEWD_071410"/>
<dbReference type="GO" id="GO:0005802">
    <property type="term" value="C:trans-Golgi network"/>
    <property type="evidence" value="ECO:0007669"/>
    <property type="project" value="TreeGrafter"/>
</dbReference>
<dbReference type="Pfam" id="PF04118">
    <property type="entry name" value="Dopey_N"/>
    <property type="match status" value="1"/>
</dbReference>
<dbReference type="VEuPathDB" id="MicrosporidiaDB:AEWR_071400"/>
<dbReference type="VEuPathDB" id="MicrosporidiaDB:ECU07_1440"/>
<dbReference type="InterPro" id="IPR007249">
    <property type="entry name" value="DOP1_N"/>
</dbReference>
<dbReference type="VEuPathDB" id="MicrosporidiaDB:M970_071400"/>
<proteinExistence type="inferred from homology"/>
<dbReference type="EMBL" id="KC513610">
    <property type="protein sequence ID" value="AGE95778.1"/>
    <property type="molecule type" value="Genomic_DNA"/>
</dbReference>
<name>M1K4C5_ENCCN</name>
<dbReference type="PANTHER" id="PTHR14042:SF24">
    <property type="entry name" value="PROTEIN DOPEY-1 HOMOLOG"/>
    <property type="match status" value="1"/>
</dbReference>
<feature type="domain" description="DOP1-like C-terminal" evidence="5">
    <location>
        <begin position="1222"/>
        <end position="1456"/>
    </location>
</feature>
<dbReference type="PANTHER" id="PTHR14042">
    <property type="entry name" value="DOPEY-RELATED"/>
    <property type="match status" value="1"/>
</dbReference>
<sequence length="1562" mass="179121">MDENREKYEAEMTKKLDAFKTAKEWSDFISLLSSLDSTIKKFSVPEIPKKKLLFKRLNQCLNPVLPAGIHNKTLETYSLIFERISRESLLKDFNFLTLGLFTFSAHCRILVVSSFLDLIERYIVPLGKDVESYCTSILIGLLPPMEFESGEYYSRAHLIITEFKSLISSDVFYSSMWGILLNDERLRTSVVNSMMSMGWSESILTHARLMVRALCAGLGSESTLVVRNCLDLLIFVFPDKSHVDSADMLDDLIEAVIKLFVKRDLSLNKRIYGWMCMADSFDEVNVVLLSRALKRFLDRGSAEDIQLFFRIMMTLQDKGKLCEKIMESLLFDILECLKRHERDYIEEYAPPDAFEERSSESIDVEKIARAFLTTDLDSVWKIFYLQLKSVLSHSKEKMLLDMDLTDDEEFNDSMVREEMYSMHTMSLILNEGQMTSSECLALGASSGEVYKGAYEMEESSLLEEMELKKKGIAGRVVENRESKWIKDANNPNQVLGFIRFAVDNYSVVDSEVYHYHLPFLVHLVLSDFLLFEPQVLFSFLDFSTKLMRFRERQLEGGKNLQKLIGKFYLEEDTSVLDEISSTILYSISDKIGKVIESNVALSLPLMSTFIKIHGVDVFPSGFIQSYHCLVLKSSSKLMKEHLEVYKMIDCTQLDPLGMFEVLWGRFCHTERSLYLERSRELDGGGVHRSPRAGTREMIGRSSTNKLSGIGRVPNRKVLTELLWRYNMIFRGSFEKLLLKRMGEVEEISYFLLLKLENFRGNFDFLELYYVLNCKLDPDDPVLDIFLCSLGYFDDLFKFLLKKLEDSNIQANDSLFAESIDLNQIAGVFKCIKNLLKYSRGFRSMLMDSVEKLHSGALPLDEAVTPREMLYRILVHLLVNRKEYDGRDTDMEIIKILEILVRGGILSGSVMNSVDLSRIVDVAKENRDDPAIVLGIAPVIKHSGNSAAIQDLCSILDSQCFYYHSFLEFIFSLTDRLQRKVMSNVLSSLENEDFGLMIVSEAITSMLLKRGSEGELPAFIDKSIKFIFEFFENQYVDLHEEERGREADRIACMSQGNEHHEALTLSSSTCVQEEARRTSVRIYALKLSTAKELSSLLFRKVPIKFVETILEGSPCIPFLMSIDFREQLYISIMNLYSNNGTKVFKFLSTLNQVMSPQELMNVFNKSKGLLEKISSYRAGPDYAPLSFTLNFLLGLDLGESDEALVQSVILNSVYFLQKKLDLKTRNGEKDYEDEVVVLERLTEFKFQRTVLSAIPSLITAIITLVNSNSLGLKNVGINLLAKLSERGLEVKYWKKEFVEIFHTLDFFIYGLHKKSSLMRKVVVEDPSIISDLIVRLDSGFFVSQASDANNKTLVLKRISYIIFSAPYNYFSGFSLKLVEKIATLMNYPSSKVRKEVFLLSKMLILKISHDKLGNLYPILLYDAGIVVESPDFDDMMLLVEVLKLLDIVFLLNTPQFSETRTVFLGPRYRLPGEKADGGEERKSVLESLGGLLRAKYKKEIPSKVRRPIKKIPFLMPGKVDVDEILDFTSNGLLYYNWLDENCLEIDYEYLFNLILEELRESSE</sequence>
<dbReference type="Pfam" id="PF24598">
    <property type="entry name" value="DOP1_C"/>
    <property type="match status" value="1"/>
</dbReference>
<evidence type="ECO:0000256" key="2">
    <source>
        <dbReference type="ARBA" id="ARBA00022927"/>
    </source>
</evidence>
<evidence type="ECO:0000259" key="4">
    <source>
        <dbReference type="Pfam" id="PF04118"/>
    </source>
</evidence>
<evidence type="ECO:0000259" key="5">
    <source>
        <dbReference type="Pfam" id="PF24598"/>
    </source>
</evidence>
<dbReference type="InterPro" id="IPR040314">
    <property type="entry name" value="DOP1"/>
</dbReference>
<dbReference type="GO" id="GO:0015031">
    <property type="term" value="P:protein transport"/>
    <property type="evidence" value="ECO:0007669"/>
    <property type="project" value="UniProtKB-KW"/>
</dbReference>
<accession>M1K4C5</accession>
<reference evidence="6" key="1">
    <citation type="journal article" date="2013" name="Eukaryot. Cell">
        <title>Extremely Reduced Levels of Heterozygosity in the Vertebrate Pathogen Encephalitozoon cuniculi.</title>
        <authorList>
            <person name="Selman M."/>
            <person name="Sak B."/>
            <person name="Kvac M."/>
            <person name="Farinelli L."/>
            <person name="Weiss L.M."/>
            <person name="Corradi N."/>
        </authorList>
    </citation>
    <scope>NUCLEOTIDE SEQUENCE</scope>
</reference>
<protein>
    <submittedName>
        <fullName evidence="6">Uncharacterized protein</fullName>
    </submittedName>
</protein>
<evidence type="ECO:0000256" key="1">
    <source>
        <dbReference type="ARBA" id="ARBA00022448"/>
    </source>
</evidence>
<comment type="similarity">
    <text evidence="3">Belongs to the DOP1 family.</text>
</comment>
<gene>
    <name evidence="6" type="ORF">ECU07_1440</name>
</gene>
<dbReference type="GO" id="GO:0005768">
    <property type="term" value="C:endosome"/>
    <property type="evidence" value="ECO:0007669"/>
    <property type="project" value="TreeGrafter"/>
</dbReference>
<dbReference type="GO" id="GO:0005829">
    <property type="term" value="C:cytosol"/>
    <property type="evidence" value="ECO:0007669"/>
    <property type="project" value="GOC"/>
</dbReference>
<dbReference type="GO" id="GO:0006895">
    <property type="term" value="P:Golgi to endosome transport"/>
    <property type="evidence" value="ECO:0007669"/>
    <property type="project" value="InterPro"/>
</dbReference>
<organism evidence="6">
    <name type="scientific">Encephalitozoon cuniculi</name>
    <name type="common">Microsporidian parasite</name>
    <dbReference type="NCBI Taxonomy" id="6035"/>
    <lineage>
        <taxon>Eukaryota</taxon>
        <taxon>Fungi</taxon>
        <taxon>Fungi incertae sedis</taxon>
        <taxon>Microsporidia</taxon>
        <taxon>Unikaryonidae</taxon>
        <taxon>Encephalitozoon</taxon>
    </lineage>
</organism>
<keyword evidence="1" id="KW-0813">Transport</keyword>
<dbReference type="InterPro" id="IPR056457">
    <property type="entry name" value="DOP1_C"/>
</dbReference>
<evidence type="ECO:0000313" key="6">
    <source>
        <dbReference type="EMBL" id="AGE95778.1"/>
    </source>
</evidence>
<evidence type="ECO:0000256" key="3">
    <source>
        <dbReference type="ARBA" id="ARBA00046326"/>
    </source>
</evidence>
<feature type="domain" description="DOP1 N-terminal" evidence="4">
    <location>
        <begin position="2"/>
        <end position="279"/>
    </location>
</feature>
<dbReference type="VEuPathDB" id="MicrosporidiaDB:AEWQ_071410"/>